<proteinExistence type="predicted"/>
<dbReference type="InterPro" id="IPR046179">
    <property type="entry name" value="DUF6188"/>
</dbReference>
<dbReference type="EMBL" id="CP094528">
    <property type="protein sequence ID" value="UOE42911.1"/>
    <property type="molecule type" value="Genomic_DNA"/>
</dbReference>
<dbReference type="Pfam" id="PF19686">
    <property type="entry name" value="DUF6188"/>
    <property type="match status" value="1"/>
</dbReference>
<name>A0ABY4BYZ3_9MICO</name>
<keyword evidence="2" id="KW-1185">Reference proteome</keyword>
<evidence type="ECO:0000313" key="2">
    <source>
        <dbReference type="Proteomes" id="UP000832097"/>
    </source>
</evidence>
<evidence type="ECO:0000313" key="1">
    <source>
        <dbReference type="EMBL" id="UOE42911.1"/>
    </source>
</evidence>
<protein>
    <submittedName>
        <fullName evidence="1">DUF6188 family protein</fullName>
    </submittedName>
</protein>
<reference evidence="1 2" key="1">
    <citation type="submission" date="2022-03" db="EMBL/GenBank/DDBJ databases">
        <title>Mucilaginibacter sp. isolated from the gut of Protaetia brevitarsis seulensis larvae.</title>
        <authorList>
            <person name="Won M."/>
            <person name="Kim S.-J."/>
            <person name="Kwon S.-W."/>
        </authorList>
    </citation>
    <scope>NUCLEOTIDE SEQUENCE [LARGE SCALE GENOMIC DNA]</scope>
    <source>
        <strain evidence="1 2">CFWR-12</strain>
    </source>
</reference>
<gene>
    <name evidence="1" type="ORF">MTO99_12005</name>
</gene>
<organism evidence="1 2">
    <name type="scientific">Agromyces larvae</name>
    <dbReference type="NCBI Taxonomy" id="2929802"/>
    <lineage>
        <taxon>Bacteria</taxon>
        <taxon>Bacillati</taxon>
        <taxon>Actinomycetota</taxon>
        <taxon>Actinomycetes</taxon>
        <taxon>Micrococcales</taxon>
        <taxon>Microbacteriaceae</taxon>
        <taxon>Agromyces</taxon>
    </lineage>
</organism>
<dbReference type="RefSeq" id="WP_243553868.1">
    <property type="nucleotide sequence ID" value="NZ_CP094528.1"/>
</dbReference>
<accession>A0ABY4BYZ3</accession>
<dbReference type="Proteomes" id="UP000832097">
    <property type="component" value="Chromosome"/>
</dbReference>
<sequence length="132" mass="14508">MRLDLEESSITRVSFDFAVTLLLSNGAEMRIETEGVFTPPIGDEVGFDPEDARPVAGVLLGLLREDVSLAEAGDHGALRIRTKTGMEVNVVSSPDYEAWGIVWPDGRRVICMPGGELAIWDLPEQHERSDSR</sequence>